<dbReference type="SUPFAM" id="SSF56935">
    <property type="entry name" value="Porins"/>
    <property type="match status" value="1"/>
</dbReference>
<keyword evidence="4" id="KW-0812">Transmembrane</keyword>
<feature type="chain" id="PRO_5040846732" description="Hydrocarbon degradation protein" evidence="8">
    <location>
        <begin position="24"/>
        <end position="436"/>
    </location>
</feature>
<evidence type="ECO:0000256" key="7">
    <source>
        <dbReference type="ARBA" id="ARBA00023237"/>
    </source>
</evidence>
<evidence type="ECO:0000256" key="8">
    <source>
        <dbReference type="SAM" id="SignalP"/>
    </source>
</evidence>
<name>A0A9W6LU61_9HYPH</name>
<accession>A0A9W6LU61</accession>
<comment type="subcellular location">
    <subcellularLocation>
        <location evidence="1">Cell outer membrane</location>
        <topology evidence="1">Multi-pass membrane protein</topology>
    </subcellularLocation>
</comment>
<sequence length="436" mass="46614">MIPFPRLAAFLLAAATLSTHAEATEGYFLEGYGAREKGVGGAGAADSRDPLALSINPAGLVDVNDQYTLGLTAFSPDRGYWASGPGFVAPGFVQSGRALFPIPNGGYSQRFNQTSAWGVAVYGNGGMNTTYSPNYVSEFFGSPMCGKTGVFCGRNAGVDLNQAYITAGYAQRFGNLSLGFAPVLAVQIFKARGLEVFAPFSMAPEQLTNHTYNWSVGAGVRAGLQYRVTDSLRVGVAGSSPIWMSPFENYKGLFANRGDFDIPANITAGVAYDILPTFTLLADWKHIFYSQVPSVGNWSTEQLPLGAIGGPGFGWRDINVIKVGAEYRGFEKLTLRLGYSYNNNPINPRDVTLNILAPAVTKHHISGGLSYFVTPSSSIDLAAVVSPQATVSGVERTPLGPNPMRTITLYLNSFEVTAGWTHRFDAASTTPVTARF</sequence>
<evidence type="ECO:0000256" key="1">
    <source>
        <dbReference type="ARBA" id="ARBA00004571"/>
    </source>
</evidence>
<keyword evidence="3" id="KW-1134">Transmembrane beta strand</keyword>
<evidence type="ECO:0008006" key="11">
    <source>
        <dbReference type="Google" id="ProtNLM"/>
    </source>
</evidence>
<evidence type="ECO:0000256" key="3">
    <source>
        <dbReference type="ARBA" id="ARBA00022452"/>
    </source>
</evidence>
<evidence type="ECO:0000256" key="2">
    <source>
        <dbReference type="ARBA" id="ARBA00008163"/>
    </source>
</evidence>
<gene>
    <name evidence="9" type="ORF">LMG27198_41160</name>
</gene>
<keyword evidence="5 8" id="KW-0732">Signal</keyword>
<dbReference type="AlphaFoldDB" id="A0A9W6LU61"/>
<dbReference type="EMBL" id="BSEC01000002">
    <property type="protein sequence ID" value="GLI95124.1"/>
    <property type="molecule type" value="Genomic_DNA"/>
</dbReference>
<dbReference type="InterPro" id="IPR005017">
    <property type="entry name" value="OMPP1/FadL/TodX"/>
</dbReference>
<evidence type="ECO:0000256" key="6">
    <source>
        <dbReference type="ARBA" id="ARBA00023136"/>
    </source>
</evidence>
<organism evidence="9 10">
    <name type="scientific">Methylocystis echinoides</name>
    <dbReference type="NCBI Taxonomy" id="29468"/>
    <lineage>
        <taxon>Bacteria</taxon>
        <taxon>Pseudomonadati</taxon>
        <taxon>Pseudomonadota</taxon>
        <taxon>Alphaproteobacteria</taxon>
        <taxon>Hyphomicrobiales</taxon>
        <taxon>Methylocystaceae</taxon>
        <taxon>Methylocystis</taxon>
    </lineage>
</organism>
<evidence type="ECO:0000313" key="9">
    <source>
        <dbReference type="EMBL" id="GLI95124.1"/>
    </source>
</evidence>
<dbReference type="Proteomes" id="UP001144323">
    <property type="component" value="Unassembled WGS sequence"/>
</dbReference>
<comment type="caution">
    <text evidence="9">The sequence shown here is derived from an EMBL/GenBank/DDBJ whole genome shotgun (WGS) entry which is preliminary data.</text>
</comment>
<keyword evidence="10" id="KW-1185">Reference proteome</keyword>
<keyword evidence="6" id="KW-0472">Membrane</keyword>
<comment type="similarity">
    <text evidence="2">Belongs to the OmpP1/FadL family.</text>
</comment>
<dbReference type="PANTHER" id="PTHR35093">
    <property type="entry name" value="OUTER MEMBRANE PROTEIN NMB0088-RELATED"/>
    <property type="match status" value="1"/>
</dbReference>
<keyword evidence="7" id="KW-0998">Cell outer membrane</keyword>
<dbReference type="GO" id="GO:0009279">
    <property type="term" value="C:cell outer membrane"/>
    <property type="evidence" value="ECO:0007669"/>
    <property type="project" value="UniProtKB-SubCell"/>
</dbReference>
<protein>
    <recommendedName>
        <fullName evidence="11">Hydrocarbon degradation protein</fullName>
    </recommendedName>
</protein>
<dbReference type="RefSeq" id="WP_281805789.1">
    <property type="nucleotide sequence ID" value="NZ_BSEC01000002.1"/>
</dbReference>
<dbReference type="Gene3D" id="2.40.160.60">
    <property type="entry name" value="Outer membrane protein transport protein (OMPP1/FadL/TodX)"/>
    <property type="match status" value="1"/>
</dbReference>
<evidence type="ECO:0000313" key="10">
    <source>
        <dbReference type="Proteomes" id="UP001144323"/>
    </source>
</evidence>
<proteinExistence type="inferred from homology"/>
<dbReference type="Pfam" id="PF03349">
    <property type="entry name" value="Toluene_X"/>
    <property type="match status" value="1"/>
</dbReference>
<evidence type="ECO:0000256" key="4">
    <source>
        <dbReference type="ARBA" id="ARBA00022692"/>
    </source>
</evidence>
<feature type="signal peptide" evidence="8">
    <location>
        <begin position="1"/>
        <end position="23"/>
    </location>
</feature>
<dbReference type="GO" id="GO:0015483">
    <property type="term" value="F:long-chain fatty acid transporting porin activity"/>
    <property type="evidence" value="ECO:0007669"/>
    <property type="project" value="TreeGrafter"/>
</dbReference>
<dbReference type="PANTHER" id="PTHR35093:SF8">
    <property type="entry name" value="OUTER MEMBRANE PROTEIN NMB0088-RELATED"/>
    <property type="match status" value="1"/>
</dbReference>
<evidence type="ECO:0000256" key="5">
    <source>
        <dbReference type="ARBA" id="ARBA00022729"/>
    </source>
</evidence>
<reference evidence="9" key="1">
    <citation type="journal article" date="2023" name="Int. J. Syst. Evol. Microbiol.">
        <title>Methylocystis iwaonis sp. nov., a type II methane-oxidizing bacterium from surface soil of a rice paddy field in Japan, and emended description of the genus Methylocystis (ex Whittenbury et al. 1970) Bowman et al. 1993.</title>
        <authorList>
            <person name="Kaise H."/>
            <person name="Sawadogo J.B."/>
            <person name="Alam M.S."/>
            <person name="Ueno C."/>
            <person name="Dianou D."/>
            <person name="Shinjo R."/>
            <person name="Asakawa S."/>
        </authorList>
    </citation>
    <scope>NUCLEOTIDE SEQUENCE</scope>
    <source>
        <strain evidence="9">LMG27198</strain>
    </source>
</reference>